<feature type="transmembrane region" description="Helical" evidence="10">
    <location>
        <begin position="955"/>
        <end position="976"/>
    </location>
</feature>
<keyword evidence="5" id="KW-0547">Nucleotide-binding</keyword>
<feature type="transmembrane region" description="Helical" evidence="10">
    <location>
        <begin position="996"/>
        <end position="1023"/>
    </location>
</feature>
<keyword evidence="3 10" id="KW-0812">Transmembrane</keyword>
<feature type="non-terminal residue" evidence="13">
    <location>
        <position position="1307"/>
    </location>
</feature>
<evidence type="ECO:0000259" key="12">
    <source>
        <dbReference type="PROSITE" id="PS50929"/>
    </source>
</evidence>
<dbReference type="FunFam" id="3.40.50.300:FF:000997">
    <property type="entry name" value="Multidrug resistance-associated protein 1"/>
    <property type="match status" value="1"/>
</dbReference>
<dbReference type="GO" id="GO:0140359">
    <property type="term" value="F:ABC-type transporter activity"/>
    <property type="evidence" value="ECO:0007669"/>
    <property type="project" value="InterPro"/>
</dbReference>
<evidence type="ECO:0000256" key="7">
    <source>
        <dbReference type="ARBA" id="ARBA00022989"/>
    </source>
</evidence>
<dbReference type="InterPro" id="IPR003439">
    <property type="entry name" value="ABC_transporter-like_ATP-bd"/>
</dbReference>
<feature type="transmembrane region" description="Helical" evidence="10">
    <location>
        <begin position="400"/>
        <end position="420"/>
    </location>
</feature>
<feature type="transmembrane region" description="Helical" evidence="10">
    <location>
        <begin position="521"/>
        <end position="552"/>
    </location>
</feature>
<dbReference type="InterPro" id="IPR017871">
    <property type="entry name" value="ABC_transporter-like_CS"/>
</dbReference>
<evidence type="ECO:0000313" key="13">
    <source>
        <dbReference type="EMBL" id="KAG0293253.1"/>
    </source>
</evidence>
<evidence type="ECO:0000256" key="3">
    <source>
        <dbReference type="ARBA" id="ARBA00022692"/>
    </source>
</evidence>
<keyword evidence="7 10" id="KW-1133">Transmembrane helix</keyword>
<feature type="transmembrane region" description="Helical" evidence="10">
    <location>
        <begin position="104"/>
        <end position="121"/>
    </location>
</feature>
<dbReference type="Pfam" id="PF00664">
    <property type="entry name" value="ABC_membrane"/>
    <property type="match status" value="2"/>
</dbReference>
<comment type="caution">
    <text evidence="13">The sequence shown here is derived from an EMBL/GenBank/DDBJ whole genome shotgun (WGS) entry which is preliminary data.</text>
</comment>
<gene>
    <name evidence="13" type="primary">ABCC1_6</name>
    <name evidence="13" type="ORF">BGZ97_005375</name>
</gene>
<dbReference type="GO" id="GO:0016887">
    <property type="term" value="F:ATP hydrolysis activity"/>
    <property type="evidence" value="ECO:0007669"/>
    <property type="project" value="InterPro"/>
</dbReference>
<evidence type="ECO:0000313" key="14">
    <source>
        <dbReference type="Proteomes" id="UP000823405"/>
    </source>
</evidence>
<feature type="transmembrane region" description="Helical" evidence="10">
    <location>
        <begin position="1070"/>
        <end position="1089"/>
    </location>
</feature>
<dbReference type="FunFam" id="1.20.1560.10:FF:000006">
    <property type="entry name" value="ATP-binding cassette, sub-family C (CFTR/MRP), member 9"/>
    <property type="match status" value="1"/>
</dbReference>
<feature type="domain" description="ABC transporter" evidence="11">
    <location>
        <begin position="612"/>
        <end position="856"/>
    </location>
</feature>
<dbReference type="PROSITE" id="PS00211">
    <property type="entry name" value="ABC_TRANSPORTER_1"/>
    <property type="match status" value="1"/>
</dbReference>
<dbReference type="Gene3D" id="3.40.50.300">
    <property type="entry name" value="P-loop containing nucleotide triphosphate hydrolases"/>
    <property type="match status" value="2"/>
</dbReference>
<evidence type="ECO:0000256" key="10">
    <source>
        <dbReference type="SAM" id="Phobius"/>
    </source>
</evidence>
<dbReference type="PROSITE" id="PS50893">
    <property type="entry name" value="ABC_TRANSPORTER_2"/>
    <property type="match status" value="1"/>
</dbReference>
<comment type="subcellular location">
    <subcellularLocation>
        <location evidence="1">Vacuole membrane</location>
        <topology evidence="1">Multi-pass membrane protein</topology>
    </subcellularLocation>
</comment>
<dbReference type="CDD" id="cd18579">
    <property type="entry name" value="ABC_6TM_ABCC_D1"/>
    <property type="match status" value="1"/>
</dbReference>
<dbReference type="OrthoDB" id="6500128at2759"/>
<dbReference type="Pfam" id="PF00005">
    <property type="entry name" value="ABC_tran"/>
    <property type="match status" value="1"/>
</dbReference>
<feature type="transmembrane region" description="Helical" evidence="10">
    <location>
        <begin position="296"/>
        <end position="315"/>
    </location>
</feature>
<dbReference type="EMBL" id="JAAAIN010002428">
    <property type="protein sequence ID" value="KAG0293253.1"/>
    <property type="molecule type" value="Genomic_DNA"/>
</dbReference>
<feature type="domain" description="ABC transmembrane type-1" evidence="12">
    <location>
        <begin position="956"/>
        <end position="1237"/>
    </location>
</feature>
<dbReference type="GO" id="GO:0000329">
    <property type="term" value="C:fungal-type vacuole membrane"/>
    <property type="evidence" value="ECO:0007669"/>
    <property type="project" value="UniProtKB-ARBA"/>
</dbReference>
<evidence type="ECO:0000256" key="5">
    <source>
        <dbReference type="ARBA" id="ARBA00022741"/>
    </source>
</evidence>
<proteinExistence type="predicted"/>
<feature type="compositionally biased region" description="Basic and acidic residues" evidence="9">
    <location>
        <begin position="604"/>
        <end position="626"/>
    </location>
</feature>
<sequence length="1307" mass="145100">MGNILLGLPAAIAIVAFFYRARTILTHQKPHGLGKTWIIYGSSQLFALAACIALIARVIVFSQEPRGYAPSSMLGTGLMTFAWFLVPALNFLEVQYEVRASHYIFAYSVISLVGAAITTRTLDLLGQNQEDQFKCFIAFLAFNIAHFITEAWPRGRTTAQQKSQASRFEKANLFSLLTFHFLQHVVSLGYKRPLNFEDVDGLMPKTIRTEFTHAALSTYWEAHVKKRLAKGQRPSLIKVIFLSHAARWAKAMFLAILSACMTYVAPQLLNSLLGFIESYQTVTLPDGTLFRNPKPVSLGIILAFGLFFSTLAVSITTAQYFAATSILGLEIRTALIAMIYRKSLKLSTSAKQDSTAGEISNHMSVDAERWPQATMFIPLLISVPFQIGIAIWMLYQKLGWSVFVGLGSIGAMIPIHIIMGKYFGTAKAAKLAAMDGRLRLVNEVLAGIKIVKLYNWEESFKEKLRVARGKELKVLRQIGCFFSVMAILFSSTPLIVALVSFSCYATVGGPGFTRGEITPQIVFVSTSLFALLSAPISMLSQVLNMAISAWVATTRIQKFLLNEEIDESTVEREDLTYDDEKSSVVVEIKDGVFAWFKEHPDVETEKEKKKRIKTEEKKQAEAEKQALKAGKPAPPRPQSPEDIDRSPTLTDINLQVPRGSLTAVVGRVGQGKTSLLSAMIGDMYKRQGTVRIRGKITYAAQQAWILNATLKDNITFGQEFDQKKYDHVVYVSGLLPDIAMLPAGDQTEIGERGINLSGGQKQRVSLARAAYQDADVYLFDDPLSAVDAHVDHHLWENLIGPNGLLKNKTRILVTHGIHHLEYVDQIVVVKDKRISENGRYEELMKTKGAFFQLIDEYSVNSRREKKKQKAATKAGSDAITEVEEDGGGARSLDGESAITQNDQEEAAVENEKDIIAKAIATKAEEKLVAKEKMMEGNVSWGVYKTYLRAASYRNAAFAFLLLVTAQGCQIGTNIWLKHWTSTVSSAGSENSPALFLGVYAFLVFIFMMLHMVVTFVVMVMAGIRASRFLHEQLLNSILHLPMSFFDTTPLGRIVNRFSTDIYSTDDTLPFSFMGVLMGLLSVVGSLIVIGSATPIFLSLVPPLTVIFSMVQVYYIASSRSLKRIDSVSRSPIYQHFSETLTGVSTIRAMNAGPRFILDNAEKTNVSANAWFTFIMSNRWLQIRLEALAATIVLGAGMFAVLSRNSLSTSTVGLSITYALSITEELTWAIRSYSDLANQLVSVERINEYVHKNPEAPSSLPEDANLHENWPQTGHIEFRNYSTRYRQGLDLVVKDISFEVQPAEKVGI</sequence>
<accession>A0A9P6UG88</accession>
<dbReference type="PANTHER" id="PTHR24223">
    <property type="entry name" value="ATP-BINDING CASSETTE SUB-FAMILY C"/>
    <property type="match status" value="1"/>
</dbReference>
<dbReference type="PANTHER" id="PTHR24223:SF443">
    <property type="entry name" value="MULTIDRUG-RESISTANCE LIKE PROTEIN 1, ISOFORM I"/>
    <property type="match status" value="1"/>
</dbReference>
<dbReference type="SUPFAM" id="SSF52540">
    <property type="entry name" value="P-loop containing nucleoside triphosphate hydrolases"/>
    <property type="match status" value="1"/>
</dbReference>
<dbReference type="Gene3D" id="1.20.1560.10">
    <property type="entry name" value="ABC transporter type 1, transmembrane domain"/>
    <property type="match status" value="2"/>
</dbReference>
<keyword evidence="2" id="KW-0813">Transport</keyword>
<dbReference type="SMART" id="SM00382">
    <property type="entry name" value="AAA"/>
    <property type="match status" value="1"/>
</dbReference>
<feature type="region of interest" description="Disordered" evidence="9">
    <location>
        <begin position="604"/>
        <end position="651"/>
    </location>
</feature>
<feature type="transmembrane region" description="Helical" evidence="10">
    <location>
        <begin position="133"/>
        <end position="152"/>
    </location>
</feature>
<name>A0A9P6UG88_9FUNG</name>
<feature type="region of interest" description="Disordered" evidence="9">
    <location>
        <begin position="864"/>
        <end position="894"/>
    </location>
</feature>
<evidence type="ECO:0000256" key="1">
    <source>
        <dbReference type="ARBA" id="ARBA00004128"/>
    </source>
</evidence>
<evidence type="ECO:0000256" key="6">
    <source>
        <dbReference type="ARBA" id="ARBA00022840"/>
    </source>
</evidence>
<evidence type="ECO:0000256" key="4">
    <source>
        <dbReference type="ARBA" id="ARBA00022737"/>
    </source>
</evidence>
<feature type="transmembrane region" description="Helical" evidence="10">
    <location>
        <begin position="251"/>
        <end position="276"/>
    </location>
</feature>
<keyword evidence="6" id="KW-0067">ATP-binding</keyword>
<dbReference type="CDD" id="cd18603">
    <property type="entry name" value="ABC_6TM_MRP1_2_3_6_D2_like"/>
    <property type="match status" value="1"/>
</dbReference>
<dbReference type="InterPro" id="IPR011527">
    <property type="entry name" value="ABC1_TM_dom"/>
</dbReference>
<evidence type="ECO:0000259" key="11">
    <source>
        <dbReference type="PROSITE" id="PS50893"/>
    </source>
</evidence>
<feature type="transmembrane region" description="Helical" evidence="10">
    <location>
        <begin position="1184"/>
        <end position="1201"/>
    </location>
</feature>
<organism evidence="13 14">
    <name type="scientific">Linnemannia gamsii</name>
    <dbReference type="NCBI Taxonomy" id="64522"/>
    <lineage>
        <taxon>Eukaryota</taxon>
        <taxon>Fungi</taxon>
        <taxon>Fungi incertae sedis</taxon>
        <taxon>Mucoromycota</taxon>
        <taxon>Mortierellomycotina</taxon>
        <taxon>Mortierellomycetes</taxon>
        <taxon>Mortierellales</taxon>
        <taxon>Mortierellaceae</taxon>
        <taxon>Linnemannia</taxon>
    </lineage>
</organism>
<feature type="transmembrane region" description="Helical" evidence="10">
    <location>
        <begin position="6"/>
        <end position="25"/>
    </location>
</feature>
<keyword evidence="14" id="KW-1185">Reference proteome</keyword>
<dbReference type="InterPro" id="IPR050173">
    <property type="entry name" value="ABC_transporter_C-like"/>
</dbReference>
<dbReference type="SUPFAM" id="SSF90123">
    <property type="entry name" value="ABC transporter transmembrane region"/>
    <property type="match status" value="2"/>
</dbReference>
<evidence type="ECO:0000256" key="8">
    <source>
        <dbReference type="ARBA" id="ARBA00023136"/>
    </source>
</evidence>
<feature type="transmembrane region" description="Helical" evidence="10">
    <location>
        <begin position="1095"/>
        <end position="1116"/>
    </location>
</feature>
<evidence type="ECO:0000256" key="9">
    <source>
        <dbReference type="SAM" id="MobiDB-lite"/>
    </source>
</evidence>
<feature type="transmembrane region" description="Helical" evidence="10">
    <location>
        <begin position="478"/>
        <end position="501"/>
    </location>
</feature>
<dbReference type="FunFam" id="1.20.1560.10:FF:000001">
    <property type="entry name" value="ATP-binding cassette subfamily C member 1"/>
    <property type="match status" value="1"/>
</dbReference>
<keyword evidence="4" id="KW-0677">Repeat</keyword>
<dbReference type="Proteomes" id="UP000823405">
    <property type="component" value="Unassembled WGS sequence"/>
</dbReference>
<protein>
    <submittedName>
        <fullName evidence="13">Multidrug resistance-associated protein 1</fullName>
    </submittedName>
</protein>
<feature type="transmembrane region" description="Helical" evidence="10">
    <location>
        <begin position="72"/>
        <end position="92"/>
    </location>
</feature>
<dbReference type="InterPro" id="IPR044746">
    <property type="entry name" value="ABCC_6TM_D1"/>
</dbReference>
<feature type="domain" description="ABC transmembrane type-1" evidence="12">
    <location>
        <begin position="251"/>
        <end position="548"/>
    </location>
</feature>
<keyword evidence="8 10" id="KW-0472">Membrane</keyword>
<dbReference type="GO" id="GO:0005524">
    <property type="term" value="F:ATP binding"/>
    <property type="evidence" value="ECO:0007669"/>
    <property type="project" value="UniProtKB-KW"/>
</dbReference>
<dbReference type="InterPro" id="IPR027417">
    <property type="entry name" value="P-loop_NTPase"/>
</dbReference>
<dbReference type="InterPro" id="IPR036640">
    <property type="entry name" value="ABC1_TM_sf"/>
</dbReference>
<dbReference type="CDD" id="cd03250">
    <property type="entry name" value="ABCC_MRP_domain1"/>
    <property type="match status" value="1"/>
</dbReference>
<feature type="transmembrane region" description="Helical" evidence="10">
    <location>
        <begin position="373"/>
        <end position="394"/>
    </location>
</feature>
<dbReference type="PROSITE" id="PS50929">
    <property type="entry name" value="ABC_TM1F"/>
    <property type="match status" value="2"/>
</dbReference>
<dbReference type="InterPro" id="IPR003593">
    <property type="entry name" value="AAA+_ATPase"/>
</dbReference>
<evidence type="ECO:0000256" key="2">
    <source>
        <dbReference type="ARBA" id="ARBA00022448"/>
    </source>
</evidence>
<reference evidence="13" key="1">
    <citation type="journal article" date="2020" name="Fungal Divers.">
        <title>Resolving the Mortierellaceae phylogeny through synthesis of multi-gene phylogenetics and phylogenomics.</title>
        <authorList>
            <person name="Vandepol N."/>
            <person name="Liber J."/>
            <person name="Desiro A."/>
            <person name="Na H."/>
            <person name="Kennedy M."/>
            <person name="Barry K."/>
            <person name="Grigoriev I.V."/>
            <person name="Miller A.N."/>
            <person name="O'Donnell K."/>
            <person name="Stajich J.E."/>
            <person name="Bonito G."/>
        </authorList>
    </citation>
    <scope>NUCLEOTIDE SEQUENCE</scope>
    <source>
        <strain evidence="13">NVP60</strain>
    </source>
</reference>
<feature type="transmembrane region" description="Helical" evidence="10">
    <location>
        <begin position="37"/>
        <end position="60"/>
    </location>
</feature>